<dbReference type="Proteomes" id="UP000886191">
    <property type="component" value="Unassembled WGS sequence"/>
</dbReference>
<dbReference type="InterPro" id="IPR012938">
    <property type="entry name" value="Glc/Sorbosone_DH"/>
</dbReference>
<evidence type="ECO:0000256" key="5">
    <source>
        <dbReference type="SAM" id="Phobius"/>
    </source>
</evidence>
<dbReference type="InterPro" id="IPR011042">
    <property type="entry name" value="6-blade_b-propeller_TolB-like"/>
</dbReference>
<reference evidence="7" key="1">
    <citation type="journal article" date="2020" name="mSystems">
        <title>Genome- and Community-Level Interaction Insights into Carbon Utilization and Element Cycling Functions of Hydrothermarchaeota in Hydrothermal Sediment.</title>
        <authorList>
            <person name="Zhou Z."/>
            <person name="Liu Y."/>
            <person name="Xu W."/>
            <person name="Pan J."/>
            <person name="Luo Z.H."/>
            <person name="Li M."/>
        </authorList>
    </citation>
    <scope>NUCLEOTIDE SEQUENCE [LARGE SCALE GENOMIC DNA]</scope>
    <source>
        <strain evidence="7">HyVt-345</strain>
    </source>
</reference>
<keyword evidence="5" id="KW-1133">Transmembrane helix</keyword>
<dbReference type="InterPro" id="IPR011041">
    <property type="entry name" value="Quinoprot_gluc/sorb_DH_b-prop"/>
</dbReference>
<dbReference type="Gene3D" id="2.120.10.30">
    <property type="entry name" value="TolB, C-terminal domain"/>
    <property type="match status" value="1"/>
</dbReference>
<dbReference type="InterPro" id="IPR009056">
    <property type="entry name" value="Cyt_c-like_dom"/>
</dbReference>
<evidence type="ECO:0000259" key="6">
    <source>
        <dbReference type="PROSITE" id="PS51007"/>
    </source>
</evidence>
<evidence type="ECO:0000256" key="4">
    <source>
        <dbReference type="PROSITE-ProRule" id="PRU00433"/>
    </source>
</evidence>
<dbReference type="Pfam" id="PF13442">
    <property type="entry name" value="Cytochrome_CBB3"/>
    <property type="match status" value="1"/>
</dbReference>
<proteinExistence type="predicted"/>
<evidence type="ECO:0000313" key="7">
    <source>
        <dbReference type="EMBL" id="HEA22912.1"/>
    </source>
</evidence>
<keyword evidence="5" id="KW-0472">Membrane</keyword>
<dbReference type="PROSITE" id="PS51257">
    <property type="entry name" value="PROKAR_LIPOPROTEIN"/>
    <property type="match status" value="1"/>
</dbReference>
<feature type="transmembrane region" description="Helical" evidence="5">
    <location>
        <begin position="7"/>
        <end position="27"/>
    </location>
</feature>
<dbReference type="SUPFAM" id="SSF50952">
    <property type="entry name" value="Soluble quinoprotein glucose dehydrogenase"/>
    <property type="match status" value="1"/>
</dbReference>
<keyword evidence="2 4" id="KW-0479">Metal-binding</keyword>
<dbReference type="SUPFAM" id="SSF46626">
    <property type="entry name" value="Cytochrome c"/>
    <property type="match status" value="1"/>
</dbReference>
<dbReference type="AlphaFoldDB" id="A0A831QUM0"/>
<organism evidence="7">
    <name type="scientific">Pricia antarctica</name>
    <dbReference type="NCBI Taxonomy" id="641691"/>
    <lineage>
        <taxon>Bacteria</taxon>
        <taxon>Pseudomonadati</taxon>
        <taxon>Bacteroidota</taxon>
        <taxon>Flavobacteriia</taxon>
        <taxon>Flavobacteriales</taxon>
        <taxon>Flavobacteriaceae</taxon>
        <taxon>Pricia</taxon>
    </lineage>
</organism>
<dbReference type="Pfam" id="PF07995">
    <property type="entry name" value="GSDH"/>
    <property type="match status" value="1"/>
</dbReference>
<feature type="domain" description="Cytochrome c" evidence="6">
    <location>
        <begin position="400"/>
        <end position="480"/>
    </location>
</feature>
<evidence type="ECO:0000256" key="3">
    <source>
        <dbReference type="ARBA" id="ARBA00023004"/>
    </source>
</evidence>
<sequence>MERMKTGYLFLTALACMAIIFCCSWYSSENREHLKSNTFVIDTLATGLTLPWEIAFLPDSTMLFTETDGKVRIYRDEKLLEKPALVIKKLDTLKKMGLLGMAVHPNFSTNQQIYLAHNYRIGDNSFLKVVRYQLERDTLIQQLILVSDIKANQNHTGCRLKFGPDGKLYITTGDADQPMLAQDLKSLNGKILRVNDDGSIPIDNPFVENDTARKEIWSYGHRNPQGLDFQAGTDFLYSSEHGPTGGDEINRIYKGANYGWPIIHHSDTQEGMLAPLLEYTPSIGPSKLVFYNADAFSSLKGKMLLACLRGEKIIELAVNDKNVTEEKVLLPKVYGRIRAITVGPEGYLYISTSQYDPPEGTPGPKSDLLLRMRPAAKGESGIALNSFVNESSMTDTSTEGISNTPKKIYGQLCASCHGIDLKGTKTAQSMRDGKWKYVSDKASMVKIINGGIIKKGMPAWEGVIDQDRVDALADYIFEITDKNNN</sequence>
<dbReference type="PANTHER" id="PTHR19328">
    <property type="entry name" value="HEDGEHOG-INTERACTING PROTEIN"/>
    <property type="match status" value="1"/>
</dbReference>
<evidence type="ECO:0000256" key="1">
    <source>
        <dbReference type="ARBA" id="ARBA00022617"/>
    </source>
</evidence>
<comment type="caution">
    <text evidence="7">The sequence shown here is derived from an EMBL/GenBank/DDBJ whole genome shotgun (WGS) entry which is preliminary data.</text>
</comment>
<dbReference type="GO" id="GO:0046872">
    <property type="term" value="F:metal ion binding"/>
    <property type="evidence" value="ECO:0007669"/>
    <property type="project" value="UniProtKB-KW"/>
</dbReference>
<name>A0A831QUM0_9FLAO</name>
<accession>A0A831QUM0</accession>
<dbReference type="PROSITE" id="PS51007">
    <property type="entry name" value="CYTC"/>
    <property type="match status" value="1"/>
</dbReference>
<dbReference type="InterPro" id="IPR036909">
    <property type="entry name" value="Cyt_c-like_dom_sf"/>
</dbReference>
<dbReference type="GO" id="GO:0020037">
    <property type="term" value="F:heme binding"/>
    <property type="evidence" value="ECO:0007669"/>
    <property type="project" value="InterPro"/>
</dbReference>
<dbReference type="PANTHER" id="PTHR19328:SF13">
    <property type="entry name" value="HIPL1 PROTEIN"/>
    <property type="match status" value="1"/>
</dbReference>
<evidence type="ECO:0000256" key="2">
    <source>
        <dbReference type="ARBA" id="ARBA00022723"/>
    </source>
</evidence>
<dbReference type="GO" id="GO:0009055">
    <property type="term" value="F:electron transfer activity"/>
    <property type="evidence" value="ECO:0007669"/>
    <property type="project" value="InterPro"/>
</dbReference>
<keyword evidence="1 4" id="KW-0349">Heme</keyword>
<gene>
    <name evidence="7" type="ORF">ENH87_18610</name>
</gene>
<keyword evidence="5" id="KW-0812">Transmembrane</keyword>
<keyword evidence="3 4" id="KW-0408">Iron</keyword>
<dbReference type="EMBL" id="DRGL01000069">
    <property type="protein sequence ID" value="HEA22912.1"/>
    <property type="molecule type" value="Genomic_DNA"/>
</dbReference>
<dbReference type="Gene3D" id="1.10.760.10">
    <property type="entry name" value="Cytochrome c-like domain"/>
    <property type="match status" value="1"/>
</dbReference>
<protein>
    <submittedName>
        <fullName evidence="7">PQQ-dependent sugar dehydrogenase</fullName>
    </submittedName>
</protein>